<comment type="caution">
    <text evidence="2">The sequence shown here is derived from an EMBL/GenBank/DDBJ whole genome shotgun (WGS) entry which is preliminary data.</text>
</comment>
<dbReference type="Proteomes" id="UP001218218">
    <property type="component" value="Unassembled WGS sequence"/>
</dbReference>
<evidence type="ECO:0000256" key="1">
    <source>
        <dbReference type="SAM" id="MobiDB-lite"/>
    </source>
</evidence>
<evidence type="ECO:0000313" key="2">
    <source>
        <dbReference type="EMBL" id="KAJ7302925.1"/>
    </source>
</evidence>
<accession>A0AAD7E8K0</accession>
<organism evidence="2 3">
    <name type="scientific">Mycena albidolilacea</name>
    <dbReference type="NCBI Taxonomy" id="1033008"/>
    <lineage>
        <taxon>Eukaryota</taxon>
        <taxon>Fungi</taxon>
        <taxon>Dikarya</taxon>
        <taxon>Basidiomycota</taxon>
        <taxon>Agaricomycotina</taxon>
        <taxon>Agaricomycetes</taxon>
        <taxon>Agaricomycetidae</taxon>
        <taxon>Agaricales</taxon>
        <taxon>Marasmiineae</taxon>
        <taxon>Mycenaceae</taxon>
        <taxon>Mycena</taxon>
    </lineage>
</organism>
<dbReference type="EMBL" id="JARIHO010000109">
    <property type="protein sequence ID" value="KAJ7302925.1"/>
    <property type="molecule type" value="Genomic_DNA"/>
</dbReference>
<feature type="region of interest" description="Disordered" evidence="1">
    <location>
        <begin position="276"/>
        <end position="299"/>
    </location>
</feature>
<proteinExistence type="predicted"/>
<feature type="compositionally biased region" description="Pro residues" evidence="1">
    <location>
        <begin position="290"/>
        <end position="299"/>
    </location>
</feature>
<protein>
    <submittedName>
        <fullName evidence="2">Uncharacterized protein</fullName>
    </submittedName>
</protein>
<evidence type="ECO:0000313" key="3">
    <source>
        <dbReference type="Proteomes" id="UP001218218"/>
    </source>
</evidence>
<keyword evidence="3" id="KW-1185">Reference proteome</keyword>
<reference evidence="2" key="1">
    <citation type="submission" date="2023-03" db="EMBL/GenBank/DDBJ databases">
        <title>Massive genome expansion in bonnet fungi (Mycena s.s.) driven by repeated elements and novel gene families across ecological guilds.</title>
        <authorList>
            <consortium name="Lawrence Berkeley National Laboratory"/>
            <person name="Harder C.B."/>
            <person name="Miyauchi S."/>
            <person name="Viragh M."/>
            <person name="Kuo A."/>
            <person name="Thoen E."/>
            <person name="Andreopoulos B."/>
            <person name="Lu D."/>
            <person name="Skrede I."/>
            <person name="Drula E."/>
            <person name="Henrissat B."/>
            <person name="Morin E."/>
            <person name="Kohler A."/>
            <person name="Barry K."/>
            <person name="LaButti K."/>
            <person name="Morin E."/>
            <person name="Salamov A."/>
            <person name="Lipzen A."/>
            <person name="Mereny Z."/>
            <person name="Hegedus B."/>
            <person name="Baldrian P."/>
            <person name="Stursova M."/>
            <person name="Weitz H."/>
            <person name="Taylor A."/>
            <person name="Grigoriev I.V."/>
            <person name="Nagy L.G."/>
            <person name="Martin F."/>
            <person name="Kauserud H."/>
        </authorList>
    </citation>
    <scope>NUCLEOTIDE SEQUENCE</scope>
    <source>
        <strain evidence="2">CBHHK002</strain>
    </source>
</reference>
<gene>
    <name evidence="2" type="ORF">DFH08DRAFT_826080</name>
</gene>
<feature type="compositionally biased region" description="Polar residues" evidence="1">
    <location>
        <begin position="276"/>
        <end position="285"/>
    </location>
</feature>
<sequence>MIRYNKHVLFNFIDDMVNTLHYPIPGHHNDLWTLGRVVIEAQNSAAHQFDLSIGLKSPSPDLPLEEELRRQEEKDIKEAMHRSARDTEQARRRATFQDIIDTVTQPSPPPVPTTNLRLCSLSPSPDPPATVLPILHVKKHSTAPIQITKQLSNNWIKLSSTFHVTAPLWRPPTNPELVCRPYATWELRTSTTPAKSYHIFMKVSQGVRVLDEATIITRFLGRSTSPTSSHLHYGLSQEHAGPMLNLLVQYTSGIPPRHYSARAPISVNTTIVPTNIDDNSDTSTQLTPPLTTPPLTTPPLTPDISCSSAAGSKNNKDSWMKGLYVVDMVDRFVKMDSPKLMHLLTKVARFHAVFG</sequence>
<dbReference type="AlphaFoldDB" id="A0AAD7E8K0"/>
<name>A0AAD7E8K0_9AGAR</name>